<sequence length="83" mass="8769">MSDGRDDVRAMLPPRAPGATPGVFALAEPVDGDRTPVAVVARQFDQKYGHDDGERAIRRLVPPPGGPRTPAPRSSAAGDMHGR</sequence>
<organism evidence="2 3">
    <name type="scientific">Micromonospora orduensis</name>
    <dbReference type="NCBI Taxonomy" id="1420891"/>
    <lineage>
        <taxon>Bacteria</taxon>
        <taxon>Bacillati</taxon>
        <taxon>Actinomycetota</taxon>
        <taxon>Actinomycetes</taxon>
        <taxon>Micromonosporales</taxon>
        <taxon>Micromonosporaceae</taxon>
        <taxon>Micromonospora</taxon>
    </lineage>
</organism>
<evidence type="ECO:0000313" key="3">
    <source>
        <dbReference type="Proteomes" id="UP000306145"/>
    </source>
</evidence>
<proteinExistence type="predicted"/>
<protein>
    <submittedName>
        <fullName evidence="2">Uncharacterized protein</fullName>
    </submittedName>
</protein>
<dbReference type="EMBL" id="VDFY01000087">
    <property type="protein sequence ID" value="TNH31066.1"/>
    <property type="molecule type" value="Genomic_DNA"/>
</dbReference>
<feature type="region of interest" description="Disordered" evidence="1">
    <location>
        <begin position="1"/>
        <end position="23"/>
    </location>
</feature>
<feature type="compositionally biased region" description="Pro residues" evidence="1">
    <location>
        <begin position="61"/>
        <end position="70"/>
    </location>
</feature>
<dbReference type="RefSeq" id="WP_139582891.1">
    <property type="nucleotide sequence ID" value="NZ_VDFY01000087.1"/>
</dbReference>
<evidence type="ECO:0000256" key="1">
    <source>
        <dbReference type="SAM" id="MobiDB-lite"/>
    </source>
</evidence>
<keyword evidence="3" id="KW-1185">Reference proteome</keyword>
<dbReference type="OrthoDB" id="8438314at2"/>
<feature type="region of interest" description="Disordered" evidence="1">
    <location>
        <begin position="49"/>
        <end position="83"/>
    </location>
</feature>
<dbReference type="Proteomes" id="UP000306145">
    <property type="component" value="Unassembled WGS sequence"/>
</dbReference>
<evidence type="ECO:0000313" key="2">
    <source>
        <dbReference type="EMBL" id="TNH31066.1"/>
    </source>
</evidence>
<name>A0A5C4QY95_9ACTN</name>
<accession>A0A5C4QY95</accession>
<dbReference type="AlphaFoldDB" id="A0A5C4QY95"/>
<reference evidence="2 3" key="1">
    <citation type="submission" date="2019-06" db="EMBL/GenBank/DDBJ databases">
        <title>Micromonospora ordensis sp. nov., isolated from deep marine sediment.</title>
        <authorList>
            <person name="Veyisoglu A."/>
            <person name="Carro L."/>
            <person name="Klenk H.-P."/>
            <person name="Sahin N."/>
        </authorList>
    </citation>
    <scope>NUCLEOTIDE SEQUENCE [LARGE SCALE GENOMIC DNA]</scope>
    <source>
        <strain evidence="2 3">S2509</strain>
    </source>
</reference>
<gene>
    <name evidence="2" type="ORF">FHG89_04050</name>
</gene>
<comment type="caution">
    <text evidence="2">The sequence shown here is derived from an EMBL/GenBank/DDBJ whole genome shotgun (WGS) entry which is preliminary data.</text>
</comment>